<dbReference type="Proteomes" id="UP000011747">
    <property type="component" value="Unassembled WGS sequence"/>
</dbReference>
<gene>
    <name evidence="1" type="ORF">HMPREF1015_02489</name>
</gene>
<comment type="caution">
    <text evidence="1">The sequence shown here is derived from an EMBL/GenBank/DDBJ whole genome shotgun (WGS) entry which is preliminary data.</text>
</comment>
<evidence type="ECO:0000313" key="2">
    <source>
        <dbReference type="Proteomes" id="UP000011747"/>
    </source>
</evidence>
<organism evidence="1 2">
    <name type="scientific">Bacillus smithii 7_3_47FAA</name>
    <dbReference type="NCBI Taxonomy" id="665952"/>
    <lineage>
        <taxon>Bacteria</taxon>
        <taxon>Bacillati</taxon>
        <taxon>Bacillota</taxon>
        <taxon>Bacilli</taxon>
        <taxon>Bacillales</taxon>
        <taxon>Bacillaceae</taxon>
        <taxon>Bacillus</taxon>
    </lineage>
</organism>
<sequence length="61" mass="6990">MPHLEADPIFEGQLFCALLVSADGNLEGQQFCKTLTFWQRGEMRSTGIFIFFLEEVDYNKG</sequence>
<dbReference type="AlphaFoldDB" id="G9QL79"/>
<name>G9QL79_9BACI</name>
<dbReference type="HOGENOM" id="CLU_2912939_0_0_9"/>
<accession>G9QL79</accession>
<keyword evidence="2" id="KW-1185">Reference proteome</keyword>
<dbReference type="EMBL" id="ACWF01000093">
    <property type="protein sequence ID" value="EHL78103.1"/>
    <property type="molecule type" value="Genomic_DNA"/>
</dbReference>
<proteinExistence type="predicted"/>
<evidence type="ECO:0000313" key="1">
    <source>
        <dbReference type="EMBL" id="EHL78103.1"/>
    </source>
</evidence>
<reference evidence="1 2" key="1">
    <citation type="submission" date="2011-09" db="EMBL/GenBank/DDBJ databases">
        <title>The Genome Sequence of Bacillus smithii 7_3_47FAA.</title>
        <authorList>
            <consortium name="The Broad Institute Genome Sequencing Platform"/>
            <person name="Earl A."/>
            <person name="Ward D."/>
            <person name="Feldgarden M."/>
            <person name="Gevers D."/>
            <person name="Daigneault M."/>
            <person name="Strauss J."/>
            <person name="Allen-Vercoe E."/>
            <person name="Young S.K."/>
            <person name="Zeng Q."/>
            <person name="Gargeya S."/>
            <person name="Fitzgerald M."/>
            <person name="Haas B."/>
            <person name="Abouelleil A."/>
            <person name="Alvarado L."/>
            <person name="Arachchi H.M."/>
            <person name="Berlin A."/>
            <person name="Brown A."/>
            <person name="Chapman S.B."/>
            <person name="Chen Z."/>
            <person name="Dunbar C."/>
            <person name="Freedman E."/>
            <person name="Gearin G."/>
            <person name="Goldberg J."/>
            <person name="Griggs A."/>
            <person name="Gujja S."/>
            <person name="Heiman D."/>
            <person name="Howarth C."/>
            <person name="Larson L."/>
            <person name="Lui A."/>
            <person name="MacDonald P.J.P."/>
            <person name="Montmayeur A."/>
            <person name="Murphy C."/>
            <person name="Neiman D."/>
            <person name="Pearson M."/>
            <person name="Priest M."/>
            <person name="Roberts A."/>
            <person name="Saif S."/>
            <person name="Shea T."/>
            <person name="Shenoy N."/>
            <person name="Sisk P."/>
            <person name="Stolte C."/>
            <person name="Sykes S."/>
            <person name="Wortman J."/>
            <person name="Nusbaum C."/>
            <person name="Birren B."/>
        </authorList>
    </citation>
    <scope>NUCLEOTIDE SEQUENCE [LARGE SCALE GENOMIC DNA]</scope>
    <source>
        <strain evidence="1 2">7_3_47FAA</strain>
    </source>
</reference>
<protein>
    <submittedName>
        <fullName evidence="1">Uncharacterized protein</fullName>
    </submittedName>
</protein>